<evidence type="ECO:0000313" key="3">
    <source>
        <dbReference type="RefSeq" id="XP_056691643.1"/>
    </source>
</evidence>
<evidence type="ECO:0000313" key="2">
    <source>
        <dbReference type="Proteomes" id="UP000813463"/>
    </source>
</evidence>
<accession>A0ABM3R7P9</accession>
<dbReference type="RefSeq" id="XP_056691643.1">
    <property type="nucleotide sequence ID" value="XM_056835665.1"/>
</dbReference>
<dbReference type="Proteomes" id="UP000813463">
    <property type="component" value="Chromosome 2"/>
</dbReference>
<evidence type="ECO:0000259" key="1">
    <source>
        <dbReference type="Pfam" id="PF03372"/>
    </source>
</evidence>
<protein>
    <recommendedName>
        <fullName evidence="1">Endonuclease/exonuclease/phosphatase domain-containing protein</fullName>
    </recommendedName>
</protein>
<dbReference type="Gene3D" id="3.60.10.10">
    <property type="entry name" value="Endonuclease/exonuclease/phosphatase"/>
    <property type="match status" value="1"/>
</dbReference>
<dbReference type="InterPro" id="IPR005135">
    <property type="entry name" value="Endo/exonuclease/phosphatase"/>
</dbReference>
<dbReference type="GeneID" id="130467225"/>
<keyword evidence="2" id="KW-1185">Reference proteome</keyword>
<dbReference type="InterPro" id="IPR036691">
    <property type="entry name" value="Endo/exonu/phosph_ase_sf"/>
</dbReference>
<gene>
    <name evidence="3" type="primary">LOC130467225</name>
</gene>
<proteinExistence type="predicted"/>
<dbReference type="SUPFAM" id="SSF56219">
    <property type="entry name" value="DNase I-like"/>
    <property type="match status" value="1"/>
</dbReference>
<reference evidence="2" key="1">
    <citation type="journal article" date="2021" name="Nat. Commun.">
        <title>Genomic analyses provide insights into spinach domestication and the genetic basis of agronomic traits.</title>
        <authorList>
            <person name="Cai X."/>
            <person name="Sun X."/>
            <person name="Xu C."/>
            <person name="Sun H."/>
            <person name="Wang X."/>
            <person name="Ge C."/>
            <person name="Zhang Z."/>
            <person name="Wang Q."/>
            <person name="Fei Z."/>
            <person name="Jiao C."/>
            <person name="Wang Q."/>
        </authorList>
    </citation>
    <scope>NUCLEOTIDE SEQUENCE [LARGE SCALE GENOMIC DNA]</scope>
    <source>
        <strain evidence="2">cv. Varoflay</strain>
    </source>
</reference>
<dbReference type="PANTHER" id="PTHR35218:SF9">
    <property type="entry name" value="ENDONUCLEASE_EXONUCLEASE_PHOSPHATASE DOMAIN-CONTAINING PROTEIN"/>
    <property type="match status" value="1"/>
</dbReference>
<dbReference type="PANTHER" id="PTHR35218">
    <property type="entry name" value="RNASE H DOMAIN-CONTAINING PROTEIN"/>
    <property type="match status" value="1"/>
</dbReference>
<feature type="domain" description="Endonuclease/exonuclease/phosphatase" evidence="1">
    <location>
        <begin position="19"/>
        <end position="224"/>
    </location>
</feature>
<sequence>MVDRYPTFTMFNMSVKIMIWNVQGAGSQAFLTMIRELVRINKPTILALVETHISGETTQKVCDRIGFSGQFRVDAQGFRGGIWVFWREDLVKVRVLDSHTQHVTVEITKVGEAPWIFSAIYASPDSSIRRELWEALTIARNNFRGPWLLGGDFNDTTSMEERVGVGGAEMQRRCRNFANWIESNNLIDLNFARPKFTWARGETENTYKAARLDRFMCNDEWRLRFDQGAVRHLPKSNSDHCPIIVSSTGFAPIPASIKPFRFQAAWMNHAKFDKFVETNWDKSAPIVPFQSKFAERLSKWNREEFHNVFRKKSELWARIEGVQKRQAVKWERKWVKLEAKLRKELDEVLHEEEMMWFQKSRLEAIKDGD</sequence>
<name>A0ABM3R7P9_SPIOL</name>
<organism evidence="2 3">
    <name type="scientific">Spinacia oleracea</name>
    <name type="common">Spinach</name>
    <dbReference type="NCBI Taxonomy" id="3562"/>
    <lineage>
        <taxon>Eukaryota</taxon>
        <taxon>Viridiplantae</taxon>
        <taxon>Streptophyta</taxon>
        <taxon>Embryophyta</taxon>
        <taxon>Tracheophyta</taxon>
        <taxon>Spermatophyta</taxon>
        <taxon>Magnoliopsida</taxon>
        <taxon>eudicotyledons</taxon>
        <taxon>Gunneridae</taxon>
        <taxon>Pentapetalae</taxon>
        <taxon>Caryophyllales</taxon>
        <taxon>Chenopodiaceae</taxon>
        <taxon>Chenopodioideae</taxon>
        <taxon>Anserineae</taxon>
        <taxon>Spinacia</taxon>
    </lineage>
</organism>
<reference evidence="3" key="2">
    <citation type="submission" date="2025-08" db="UniProtKB">
        <authorList>
            <consortium name="RefSeq"/>
        </authorList>
    </citation>
    <scope>IDENTIFICATION</scope>
    <source>
        <tissue evidence="3">Leaf</tissue>
    </source>
</reference>
<dbReference type="Pfam" id="PF03372">
    <property type="entry name" value="Exo_endo_phos"/>
    <property type="match status" value="1"/>
</dbReference>